<dbReference type="AlphaFoldDB" id="A0A1M6PHY8"/>
<comment type="similarity">
    <text evidence="4 15">Belongs to the purine/pyrimidine phosphoribosyltransferase family.</text>
</comment>
<comment type="catalytic activity">
    <reaction evidence="13">
        <text>GMP + diphosphate = guanine + 5-phospho-alpha-D-ribose 1-diphosphate</text>
        <dbReference type="Rhea" id="RHEA:25424"/>
        <dbReference type="ChEBI" id="CHEBI:16235"/>
        <dbReference type="ChEBI" id="CHEBI:33019"/>
        <dbReference type="ChEBI" id="CHEBI:58017"/>
        <dbReference type="ChEBI" id="CHEBI:58115"/>
        <dbReference type="EC" id="2.4.2.8"/>
    </reaction>
    <physiologicalReaction direction="right-to-left" evidence="13">
        <dbReference type="Rhea" id="RHEA:25426"/>
    </physiologicalReaction>
</comment>
<evidence type="ECO:0000256" key="9">
    <source>
        <dbReference type="ARBA" id="ARBA00022723"/>
    </source>
</evidence>
<evidence type="ECO:0000256" key="7">
    <source>
        <dbReference type="ARBA" id="ARBA00022676"/>
    </source>
</evidence>
<dbReference type="InterPro" id="IPR029057">
    <property type="entry name" value="PRTase-like"/>
</dbReference>
<dbReference type="GO" id="GO:0000166">
    <property type="term" value="F:nucleotide binding"/>
    <property type="evidence" value="ECO:0007669"/>
    <property type="project" value="UniProtKB-KW"/>
</dbReference>
<keyword evidence="11 15" id="KW-0547">Nucleotide-binding</keyword>
<dbReference type="NCBIfam" id="TIGR01203">
    <property type="entry name" value="HGPRTase"/>
    <property type="match status" value="1"/>
</dbReference>
<dbReference type="InParanoid" id="A0A1M6PHY8"/>
<evidence type="ECO:0000313" key="18">
    <source>
        <dbReference type="Proteomes" id="UP000184510"/>
    </source>
</evidence>
<dbReference type="InterPro" id="IPR050408">
    <property type="entry name" value="HGPRT"/>
</dbReference>
<dbReference type="FunCoup" id="A0A1M6PHY8">
    <property type="interactions" value="427"/>
</dbReference>
<dbReference type="PANTHER" id="PTHR43340:SF1">
    <property type="entry name" value="HYPOXANTHINE PHOSPHORIBOSYLTRANSFERASE"/>
    <property type="match status" value="1"/>
</dbReference>
<evidence type="ECO:0000256" key="2">
    <source>
        <dbReference type="ARBA" id="ARBA00004496"/>
    </source>
</evidence>
<dbReference type="GO" id="GO:0004422">
    <property type="term" value="F:hypoxanthine phosphoribosyltransferase activity"/>
    <property type="evidence" value="ECO:0007669"/>
    <property type="project" value="InterPro"/>
</dbReference>
<dbReference type="GO" id="GO:0032264">
    <property type="term" value="P:IMP salvage"/>
    <property type="evidence" value="ECO:0007669"/>
    <property type="project" value="UniProtKB-UniPathway"/>
</dbReference>
<keyword evidence="7 15" id="KW-0328">Glycosyltransferase</keyword>
<name>A0A1M6PHY8_9BACT</name>
<dbReference type="EC" id="2.4.2.8" evidence="5 15"/>
<dbReference type="SUPFAM" id="SSF53271">
    <property type="entry name" value="PRTase-like"/>
    <property type="match status" value="1"/>
</dbReference>
<evidence type="ECO:0000256" key="11">
    <source>
        <dbReference type="ARBA" id="ARBA00022741"/>
    </source>
</evidence>
<keyword evidence="6 15" id="KW-0963">Cytoplasm</keyword>
<keyword evidence="12 15" id="KW-0460">Magnesium</keyword>
<evidence type="ECO:0000313" key="17">
    <source>
        <dbReference type="EMBL" id="SHK07549.1"/>
    </source>
</evidence>
<keyword evidence="8 15" id="KW-0808">Transferase</keyword>
<evidence type="ECO:0000256" key="1">
    <source>
        <dbReference type="ARBA" id="ARBA00001946"/>
    </source>
</evidence>
<dbReference type="GO" id="GO:0032263">
    <property type="term" value="P:GMP salvage"/>
    <property type="evidence" value="ECO:0007669"/>
    <property type="project" value="TreeGrafter"/>
</dbReference>
<evidence type="ECO:0000256" key="10">
    <source>
        <dbReference type="ARBA" id="ARBA00022726"/>
    </source>
</evidence>
<evidence type="ECO:0000256" key="4">
    <source>
        <dbReference type="ARBA" id="ARBA00008391"/>
    </source>
</evidence>
<comment type="catalytic activity">
    <reaction evidence="14">
        <text>IMP + diphosphate = hypoxanthine + 5-phospho-alpha-D-ribose 1-diphosphate</text>
        <dbReference type="Rhea" id="RHEA:17973"/>
        <dbReference type="ChEBI" id="CHEBI:17368"/>
        <dbReference type="ChEBI" id="CHEBI:33019"/>
        <dbReference type="ChEBI" id="CHEBI:58017"/>
        <dbReference type="ChEBI" id="CHEBI:58053"/>
        <dbReference type="EC" id="2.4.2.8"/>
    </reaction>
    <physiologicalReaction direction="right-to-left" evidence="14">
        <dbReference type="Rhea" id="RHEA:17975"/>
    </physiologicalReaction>
</comment>
<dbReference type="GO" id="GO:0005829">
    <property type="term" value="C:cytosol"/>
    <property type="evidence" value="ECO:0007669"/>
    <property type="project" value="TreeGrafter"/>
</dbReference>
<comment type="pathway">
    <text evidence="3 15">Purine metabolism; IMP biosynthesis via salvage pathway; IMP from hypoxanthine: step 1/1.</text>
</comment>
<dbReference type="InterPro" id="IPR005904">
    <property type="entry name" value="Hxn_phspho_trans"/>
</dbReference>
<dbReference type="Gene3D" id="3.40.50.2020">
    <property type="match status" value="1"/>
</dbReference>
<reference evidence="17 18" key="1">
    <citation type="submission" date="2016-11" db="EMBL/GenBank/DDBJ databases">
        <authorList>
            <person name="Jaros S."/>
            <person name="Januszkiewicz K."/>
            <person name="Wedrychowicz H."/>
        </authorList>
    </citation>
    <scope>NUCLEOTIDE SEQUENCE [LARGE SCALE GENOMIC DNA]</scope>
    <source>
        <strain evidence="17 18">DSM 18772</strain>
    </source>
</reference>
<keyword evidence="18" id="KW-1185">Reference proteome</keyword>
<evidence type="ECO:0000259" key="16">
    <source>
        <dbReference type="Pfam" id="PF00156"/>
    </source>
</evidence>
<evidence type="ECO:0000256" key="13">
    <source>
        <dbReference type="ARBA" id="ARBA00048811"/>
    </source>
</evidence>
<comment type="subcellular location">
    <subcellularLocation>
        <location evidence="2 15">Cytoplasm</location>
    </subcellularLocation>
</comment>
<organism evidence="17 18">
    <name type="scientific">Rubritalea squalenifaciens DSM 18772</name>
    <dbReference type="NCBI Taxonomy" id="1123071"/>
    <lineage>
        <taxon>Bacteria</taxon>
        <taxon>Pseudomonadati</taxon>
        <taxon>Verrucomicrobiota</taxon>
        <taxon>Verrucomicrobiia</taxon>
        <taxon>Verrucomicrobiales</taxon>
        <taxon>Rubritaleaceae</taxon>
        <taxon>Rubritalea</taxon>
    </lineage>
</organism>
<dbReference type="GO" id="GO:0006178">
    <property type="term" value="P:guanine salvage"/>
    <property type="evidence" value="ECO:0007669"/>
    <property type="project" value="TreeGrafter"/>
</dbReference>
<evidence type="ECO:0000256" key="5">
    <source>
        <dbReference type="ARBA" id="ARBA00011895"/>
    </source>
</evidence>
<evidence type="ECO:0000256" key="3">
    <source>
        <dbReference type="ARBA" id="ARBA00004669"/>
    </source>
</evidence>
<keyword evidence="10 15" id="KW-0660">Purine salvage</keyword>
<evidence type="ECO:0000256" key="15">
    <source>
        <dbReference type="RuleBase" id="RU364099"/>
    </source>
</evidence>
<dbReference type="CDD" id="cd06223">
    <property type="entry name" value="PRTases_typeI"/>
    <property type="match status" value="1"/>
</dbReference>
<gene>
    <name evidence="17" type="ORF">SAMN02745181_3195</name>
</gene>
<dbReference type="Pfam" id="PF00156">
    <property type="entry name" value="Pribosyltran"/>
    <property type="match status" value="1"/>
</dbReference>
<dbReference type="PANTHER" id="PTHR43340">
    <property type="entry name" value="HYPOXANTHINE-GUANINE PHOSPHORIBOSYLTRANSFERASE"/>
    <property type="match status" value="1"/>
</dbReference>
<dbReference type="GO" id="GO:0046100">
    <property type="term" value="P:hypoxanthine metabolic process"/>
    <property type="evidence" value="ECO:0007669"/>
    <property type="project" value="TreeGrafter"/>
</dbReference>
<keyword evidence="9 15" id="KW-0479">Metal-binding</keyword>
<dbReference type="Proteomes" id="UP000184510">
    <property type="component" value="Unassembled WGS sequence"/>
</dbReference>
<evidence type="ECO:0000256" key="6">
    <source>
        <dbReference type="ARBA" id="ARBA00022490"/>
    </source>
</evidence>
<dbReference type="GO" id="GO:0000287">
    <property type="term" value="F:magnesium ion binding"/>
    <property type="evidence" value="ECO:0007669"/>
    <property type="project" value="TreeGrafter"/>
</dbReference>
<dbReference type="InterPro" id="IPR000836">
    <property type="entry name" value="PRTase_dom"/>
</dbReference>
<proteinExistence type="inferred from homology"/>
<dbReference type="STRING" id="1123071.SAMN02745181_3195"/>
<dbReference type="UniPathway" id="UPA00591">
    <property type="reaction ID" value="UER00648"/>
</dbReference>
<dbReference type="EMBL" id="FQYR01000005">
    <property type="protein sequence ID" value="SHK07549.1"/>
    <property type="molecule type" value="Genomic_DNA"/>
</dbReference>
<accession>A0A1M6PHY8</accession>
<sequence length="183" mass="20407">MFFESLMVYMHKSIDKVLITEEAIRERLDTVAKQVMEDFQAEELVVVALLKGALVFAADMCRRMPVPLIIETVNVASYHGGTESSGKVKFLDAGMPDVGGKKVLVMDDILDTGLTMDAVIRELLEAGAEEIRSCVLLSKRKQRSVECEADYVAFEIDDEFVVGYGLDYQGLYRNLPYVGVLKV</sequence>
<comment type="cofactor">
    <cofactor evidence="1 15">
        <name>Mg(2+)</name>
        <dbReference type="ChEBI" id="CHEBI:18420"/>
    </cofactor>
</comment>
<evidence type="ECO:0000256" key="8">
    <source>
        <dbReference type="ARBA" id="ARBA00022679"/>
    </source>
</evidence>
<dbReference type="GO" id="GO:0052657">
    <property type="term" value="F:guanine phosphoribosyltransferase activity"/>
    <property type="evidence" value="ECO:0007669"/>
    <property type="project" value="RHEA"/>
</dbReference>
<protein>
    <recommendedName>
        <fullName evidence="5 15">Hypoxanthine phosphoribosyltransferase</fullName>
        <ecNumber evidence="5 15">2.4.2.8</ecNumber>
    </recommendedName>
</protein>
<feature type="domain" description="Phosphoribosyltransferase" evidence="16">
    <location>
        <begin position="23"/>
        <end position="169"/>
    </location>
</feature>
<evidence type="ECO:0000256" key="12">
    <source>
        <dbReference type="ARBA" id="ARBA00022842"/>
    </source>
</evidence>
<dbReference type="GO" id="GO:0006166">
    <property type="term" value="P:purine ribonucleoside salvage"/>
    <property type="evidence" value="ECO:0007669"/>
    <property type="project" value="UniProtKB-KW"/>
</dbReference>
<evidence type="ECO:0000256" key="14">
    <source>
        <dbReference type="ARBA" id="ARBA00049402"/>
    </source>
</evidence>